<protein>
    <recommendedName>
        <fullName evidence="2">N-acetyltransferase domain-containing protein</fullName>
    </recommendedName>
</protein>
<keyword evidence="1" id="KW-1133">Transmembrane helix</keyword>
<evidence type="ECO:0000259" key="2">
    <source>
        <dbReference type="PROSITE" id="PS51186"/>
    </source>
</evidence>
<dbReference type="CDD" id="cd04301">
    <property type="entry name" value="NAT_SF"/>
    <property type="match status" value="1"/>
</dbReference>
<accession>A0A409XGW6</accession>
<dbReference type="STRING" id="93625.A0A409XGW6"/>
<keyword evidence="4" id="KW-1185">Reference proteome</keyword>
<evidence type="ECO:0000313" key="4">
    <source>
        <dbReference type="Proteomes" id="UP000283269"/>
    </source>
</evidence>
<dbReference type="GO" id="GO:0016747">
    <property type="term" value="F:acyltransferase activity, transferring groups other than amino-acyl groups"/>
    <property type="evidence" value="ECO:0007669"/>
    <property type="project" value="InterPro"/>
</dbReference>
<dbReference type="EMBL" id="NHYD01001756">
    <property type="protein sequence ID" value="PPQ89989.1"/>
    <property type="molecule type" value="Genomic_DNA"/>
</dbReference>
<dbReference type="PROSITE" id="PS51186">
    <property type="entry name" value="GNAT"/>
    <property type="match status" value="1"/>
</dbReference>
<comment type="caution">
    <text evidence="3">The sequence shown here is derived from an EMBL/GenBank/DDBJ whole genome shotgun (WGS) entry which is preliminary data.</text>
</comment>
<dbReference type="Proteomes" id="UP000283269">
    <property type="component" value="Unassembled WGS sequence"/>
</dbReference>
<dbReference type="InterPro" id="IPR000182">
    <property type="entry name" value="GNAT_dom"/>
</dbReference>
<name>A0A409XGW6_PSICY</name>
<dbReference type="Pfam" id="PF00583">
    <property type="entry name" value="Acetyltransf_1"/>
    <property type="match status" value="1"/>
</dbReference>
<evidence type="ECO:0000256" key="1">
    <source>
        <dbReference type="SAM" id="Phobius"/>
    </source>
</evidence>
<dbReference type="AlphaFoldDB" id="A0A409XGW6"/>
<feature type="domain" description="N-acetyltransferase" evidence="2">
    <location>
        <begin position="64"/>
        <end position="204"/>
    </location>
</feature>
<dbReference type="PANTHER" id="PTHR42791">
    <property type="entry name" value="GNAT FAMILY ACETYLTRANSFERASE"/>
    <property type="match status" value="1"/>
</dbReference>
<dbReference type="InParanoid" id="A0A409XGW6"/>
<proteinExistence type="predicted"/>
<gene>
    <name evidence="3" type="ORF">CVT25_009629</name>
</gene>
<organism evidence="3 4">
    <name type="scientific">Psilocybe cyanescens</name>
    <dbReference type="NCBI Taxonomy" id="93625"/>
    <lineage>
        <taxon>Eukaryota</taxon>
        <taxon>Fungi</taxon>
        <taxon>Dikarya</taxon>
        <taxon>Basidiomycota</taxon>
        <taxon>Agaricomycotina</taxon>
        <taxon>Agaricomycetes</taxon>
        <taxon>Agaricomycetidae</taxon>
        <taxon>Agaricales</taxon>
        <taxon>Agaricineae</taxon>
        <taxon>Strophariaceae</taxon>
        <taxon>Psilocybe</taxon>
    </lineage>
</organism>
<reference evidence="3 4" key="1">
    <citation type="journal article" date="2018" name="Evol. Lett.">
        <title>Horizontal gene cluster transfer increased hallucinogenic mushroom diversity.</title>
        <authorList>
            <person name="Reynolds H.T."/>
            <person name="Vijayakumar V."/>
            <person name="Gluck-Thaler E."/>
            <person name="Korotkin H.B."/>
            <person name="Matheny P.B."/>
            <person name="Slot J.C."/>
        </authorList>
    </citation>
    <scope>NUCLEOTIDE SEQUENCE [LARGE SCALE GENOMIC DNA]</scope>
    <source>
        <strain evidence="3 4">2631</strain>
    </source>
</reference>
<keyword evidence="1" id="KW-0812">Transmembrane</keyword>
<dbReference type="Gene3D" id="3.40.630.30">
    <property type="match status" value="1"/>
</dbReference>
<dbReference type="InterPro" id="IPR016181">
    <property type="entry name" value="Acyl_CoA_acyltransferase"/>
</dbReference>
<sequence length="204" mass="23066">MQTSAVSLAGGEISLMKYEALAILRAGVHSGEYYEATNDKGELVGYTMWMPPGNEIFSTSVSIFYVLVVFGIGLSLNYEISEEQKNLGYYEFMSRLSDEAQGYFNSKYIDEFPEFVASLLGPTGQKDSWWLHMAMIHRDYQRKGVLRALLELVQTKAIRAGESLATCTTNDENIRVYTGLGFEYKGSKMMSSPWGEWPIHVFKQ</sequence>
<keyword evidence="1" id="KW-0472">Membrane</keyword>
<dbReference type="SUPFAM" id="SSF55729">
    <property type="entry name" value="Acyl-CoA N-acyltransferases (Nat)"/>
    <property type="match status" value="1"/>
</dbReference>
<dbReference type="OrthoDB" id="61113at2759"/>
<dbReference type="PANTHER" id="PTHR42791:SF1">
    <property type="entry name" value="N-ACETYLTRANSFERASE DOMAIN-CONTAINING PROTEIN"/>
    <property type="match status" value="1"/>
</dbReference>
<evidence type="ECO:0000313" key="3">
    <source>
        <dbReference type="EMBL" id="PPQ89989.1"/>
    </source>
</evidence>
<feature type="transmembrane region" description="Helical" evidence="1">
    <location>
        <begin position="56"/>
        <end position="76"/>
    </location>
</feature>
<dbReference type="InterPro" id="IPR052523">
    <property type="entry name" value="Trichothecene_AcTrans"/>
</dbReference>